<name>A0ABQ3ELC9_9HYPH</name>
<dbReference type="RefSeq" id="WP_189437778.1">
    <property type="nucleotide sequence ID" value="NZ_BMXE01000006.1"/>
</dbReference>
<gene>
    <name evidence="1" type="ORF">GCM10007094_31680</name>
</gene>
<dbReference type="Proteomes" id="UP000637980">
    <property type="component" value="Unassembled WGS sequence"/>
</dbReference>
<proteinExistence type="predicted"/>
<reference evidence="2" key="1">
    <citation type="journal article" date="2019" name="Int. J. Syst. Evol. Microbiol.">
        <title>The Global Catalogue of Microorganisms (GCM) 10K type strain sequencing project: providing services to taxonomists for standard genome sequencing and annotation.</title>
        <authorList>
            <consortium name="The Broad Institute Genomics Platform"/>
            <consortium name="The Broad Institute Genome Sequencing Center for Infectious Disease"/>
            <person name="Wu L."/>
            <person name="Ma J."/>
        </authorList>
    </citation>
    <scope>NUCLEOTIDE SEQUENCE [LARGE SCALE GENOMIC DNA]</scope>
    <source>
        <strain evidence="2">KCTC 12861</strain>
    </source>
</reference>
<sequence>MDKPVTLEDLKMARKVAAKVVMRFGDRYLPILDRLDEEYKKMKNRENAKSRARAILDED</sequence>
<dbReference type="EMBL" id="BMXE01000006">
    <property type="protein sequence ID" value="GHB40060.1"/>
    <property type="molecule type" value="Genomic_DNA"/>
</dbReference>
<keyword evidence="2" id="KW-1185">Reference proteome</keyword>
<organism evidence="1 2">
    <name type="scientific">Pseudovibrio japonicus</name>
    <dbReference type="NCBI Taxonomy" id="366534"/>
    <lineage>
        <taxon>Bacteria</taxon>
        <taxon>Pseudomonadati</taxon>
        <taxon>Pseudomonadota</taxon>
        <taxon>Alphaproteobacteria</taxon>
        <taxon>Hyphomicrobiales</taxon>
        <taxon>Stappiaceae</taxon>
        <taxon>Pseudovibrio</taxon>
    </lineage>
</organism>
<evidence type="ECO:0000313" key="1">
    <source>
        <dbReference type="EMBL" id="GHB40060.1"/>
    </source>
</evidence>
<protein>
    <submittedName>
        <fullName evidence="1">Uncharacterized protein</fullName>
    </submittedName>
</protein>
<evidence type="ECO:0000313" key="2">
    <source>
        <dbReference type="Proteomes" id="UP000637980"/>
    </source>
</evidence>
<comment type="caution">
    <text evidence="1">The sequence shown here is derived from an EMBL/GenBank/DDBJ whole genome shotgun (WGS) entry which is preliminary data.</text>
</comment>
<accession>A0ABQ3ELC9</accession>